<keyword evidence="3" id="KW-0343">GTPase activation</keyword>
<evidence type="ECO:0000259" key="6">
    <source>
        <dbReference type="Pfam" id="PF14656"/>
    </source>
</evidence>
<feature type="domain" description="Rab3-GAP regulatory subunit N-terminal" evidence="5">
    <location>
        <begin position="30"/>
        <end position="440"/>
    </location>
</feature>
<evidence type="ECO:0000256" key="1">
    <source>
        <dbReference type="ARBA" id="ARBA00004496"/>
    </source>
</evidence>
<sequence>MSCELKTFAKVVELSKIKKFLFGDTKDGNWLQKCVISLSPARDIFVIAYCNKMIVLESKWSNIPEDDVKITYHIVWQGIPDKCDKEMIKSVLCLPISTSKKRSRTQTTPDWTCLIVGFTSGYVRFYTEMGSLLLSQQLHDEPVLDISTQSSLLSQYYNKAEKNEDIHILYKSVVCSIIGFVLLNTMNACRNQIARVQANSADNSLAPPLTYKKWAFSNQDNIQGCATAGPVPVNMFDHLFTASLCGGFNAKYQNNPPHCQLYVAVGQKPFIGFHYAFENETQPIISELTKAVATKLKSAFEQSVPNWLLGGIRTNARPNEVRMEPAEEMGCRFGLPDDERLGTSILMSPLGDIAAVTDNFGRISIVDLSYGIIVRMLKGFRDAHCGWLLVEEEIDRSETKRRRVEFLVVCVPKKGIVEIWTMQFGPKVTTFIVKKDGRLLNSNFGIMGLYDGTNFNNSCVYMESTGELKDITVPFYCCLSTKNNDKARDIHMLKNMLKIVKEERDSPDKLIQESINLAQHLKTTEIIKQAVESLSSSKYISSDVLITFLETLKERLSSETDLLENDNEFYLHLECIERLTKLFKFCSDMYQLPPDYSSVAEESENLVQNACDILFVKEEELDKLMALLPTSRIKQKRVAFVEDLSKNGGFSTFLSSFDKHAIVKLHSNVSSKILDFICDLLCSGVMYGKCDLKTWENECDHCQLIQSDLLFLIFHYWLHKPLSITMVREMLNLYKIINSTLNIYKNDDIKTDWQKVRFQLANSDCPLTSITAAIVCRAISANQSSLRDQKIEENIEEKCNKDSDSCSSTDWENVTAEDCDWNILISQLEDITFLDSALKYQPRQLPATLFCVPYDFPNVVLSSILKQGKGSISEYVARWIISLGLDPELLLTTDLNSSNPERGTGKSSPKKFLLSDVQEGTVLSLDPCTEAKAIKPNEKEILDLLEKLIATFPYSLNSNSLLANMTWEYILTWKKGINDLRSLEAAIRTLKLIRCSHVKHGCCFLIWSSHLSMICESACRLVNKVGKLPKNRLCLQDTGISEENLNSFLNLWVQFMDIFIEVVFEMEVTPKPVFKYEPLWDGHGFSPRNTAPPLTELAAKQKASNPDLLYLLSQCARTLYFLTSFPFRMTHPVDSLFPSSSAEMLFTSVQFGETFYHPNPDEKIIVNRCSFLKKLISRVINEILKPYVEPPRTLGADYTDKLKPSVDWMSKIFALARDWAVPIDSLKRHQICELYNNGYDRLAEEIIPSVNEKDQLGHQLLPILGLRIKTILNSNVDYYSDFSPSVTTWIDSLHEPPSSIEVSISEALQFAKVIHNLIPEGGKDKNQINNLLESLDAINERADSY</sequence>
<dbReference type="Proteomes" id="UP001367676">
    <property type="component" value="Unassembled WGS sequence"/>
</dbReference>
<comment type="caution">
    <text evidence="7">The sequence shown here is derived from an EMBL/GenBank/DDBJ whole genome shotgun (WGS) entry which is preliminary data.</text>
</comment>
<evidence type="ECO:0008006" key="9">
    <source>
        <dbReference type="Google" id="ProtNLM"/>
    </source>
</evidence>
<keyword evidence="4" id="KW-0963">Cytoplasm</keyword>
<evidence type="ECO:0000256" key="4">
    <source>
        <dbReference type="ARBA" id="ARBA00022490"/>
    </source>
</evidence>
<comment type="similarity">
    <text evidence="2">Belongs to the Rab3-GAP regulatory subunit family.</text>
</comment>
<evidence type="ECO:0000256" key="2">
    <source>
        <dbReference type="ARBA" id="ARBA00008153"/>
    </source>
</evidence>
<gene>
    <name evidence="7" type="ORF">V9T40_013957</name>
</gene>
<name>A0AAN9TDR0_9HEMI</name>
<evidence type="ECO:0000313" key="8">
    <source>
        <dbReference type="Proteomes" id="UP001367676"/>
    </source>
</evidence>
<dbReference type="InterPro" id="IPR029257">
    <property type="entry name" value="RAB3GAP2_C"/>
</dbReference>
<evidence type="ECO:0000313" key="7">
    <source>
        <dbReference type="EMBL" id="KAK7582512.1"/>
    </source>
</evidence>
<dbReference type="GO" id="GO:0005096">
    <property type="term" value="F:GTPase activator activity"/>
    <property type="evidence" value="ECO:0007669"/>
    <property type="project" value="UniProtKB-KW"/>
</dbReference>
<dbReference type="Pfam" id="PF14655">
    <property type="entry name" value="RAB3GAP2_N"/>
    <property type="match status" value="1"/>
</dbReference>
<dbReference type="PANTHER" id="PTHR12472">
    <property type="entry name" value="RAB3-GAP REGULATORY DOMAIN"/>
    <property type="match status" value="1"/>
</dbReference>
<dbReference type="InterPro" id="IPR026059">
    <property type="entry name" value="Rab3GAP2"/>
</dbReference>
<dbReference type="PANTHER" id="PTHR12472:SF0">
    <property type="entry name" value="RAB3 GTPASE-ACTIVATING PROTEIN NON-CATALYTIC SUBUNIT"/>
    <property type="match status" value="1"/>
</dbReference>
<organism evidence="7 8">
    <name type="scientific">Parthenolecanium corni</name>
    <dbReference type="NCBI Taxonomy" id="536013"/>
    <lineage>
        <taxon>Eukaryota</taxon>
        <taxon>Metazoa</taxon>
        <taxon>Ecdysozoa</taxon>
        <taxon>Arthropoda</taxon>
        <taxon>Hexapoda</taxon>
        <taxon>Insecta</taxon>
        <taxon>Pterygota</taxon>
        <taxon>Neoptera</taxon>
        <taxon>Paraneoptera</taxon>
        <taxon>Hemiptera</taxon>
        <taxon>Sternorrhyncha</taxon>
        <taxon>Coccoidea</taxon>
        <taxon>Coccidae</taxon>
        <taxon>Parthenolecanium</taxon>
    </lineage>
</organism>
<comment type="subcellular location">
    <subcellularLocation>
        <location evidence="1">Cytoplasm</location>
    </subcellularLocation>
</comment>
<dbReference type="Pfam" id="PF14656">
    <property type="entry name" value="RAB3GAP2_C"/>
    <property type="match status" value="1"/>
</dbReference>
<reference evidence="7 8" key="1">
    <citation type="submission" date="2024-03" db="EMBL/GenBank/DDBJ databases">
        <title>Adaptation during the transition from Ophiocordyceps entomopathogen to insect associate is accompanied by gene loss and intensified selection.</title>
        <authorList>
            <person name="Ward C.M."/>
            <person name="Onetto C.A."/>
            <person name="Borneman A.R."/>
        </authorList>
    </citation>
    <scope>NUCLEOTIDE SEQUENCE [LARGE SCALE GENOMIC DNA]</scope>
    <source>
        <strain evidence="7">AWRI1</strain>
        <tissue evidence="7">Single Adult Female</tissue>
    </source>
</reference>
<proteinExistence type="inferred from homology"/>
<evidence type="ECO:0000259" key="5">
    <source>
        <dbReference type="Pfam" id="PF14655"/>
    </source>
</evidence>
<dbReference type="InterPro" id="IPR032839">
    <property type="entry name" value="RAB3GAP_N"/>
</dbReference>
<protein>
    <recommendedName>
        <fullName evidence="9">Rab3 GTPase-activating protein non-catalytic subunit</fullName>
    </recommendedName>
</protein>
<dbReference type="GO" id="GO:0005737">
    <property type="term" value="C:cytoplasm"/>
    <property type="evidence" value="ECO:0007669"/>
    <property type="project" value="UniProtKB-SubCell"/>
</dbReference>
<accession>A0AAN9TDR0</accession>
<keyword evidence="8" id="KW-1185">Reference proteome</keyword>
<feature type="domain" description="Rab3GAP regulatory subunit C-terminal" evidence="6">
    <location>
        <begin position="708"/>
        <end position="1315"/>
    </location>
</feature>
<evidence type="ECO:0000256" key="3">
    <source>
        <dbReference type="ARBA" id="ARBA00022468"/>
    </source>
</evidence>
<dbReference type="EMBL" id="JBBCAQ010000033">
    <property type="protein sequence ID" value="KAK7582512.1"/>
    <property type="molecule type" value="Genomic_DNA"/>
</dbReference>